<dbReference type="EMBL" id="MK072277">
    <property type="protein sequence ID" value="AYV81466.1"/>
    <property type="molecule type" value="Genomic_DNA"/>
</dbReference>
<gene>
    <name evidence="1" type="ORF">Harvfovirus35_15</name>
</gene>
<name>A0A3G5A2L0_9VIRU</name>
<organism evidence="1">
    <name type="scientific">Harvfovirus sp</name>
    <dbReference type="NCBI Taxonomy" id="2487768"/>
    <lineage>
        <taxon>Viruses</taxon>
        <taxon>Varidnaviria</taxon>
        <taxon>Bamfordvirae</taxon>
        <taxon>Nucleocytoviricota</taxon>
        <taxon>Megaviricetes</taxon>
        <taxon>Imitervirales</taxon>
        <taxon>Mimiviridae</taxon>
        <taxon>Klosneuvirinae</taxon>
    </lineage>
</organism>
<sequence>MAELLKKAPSVETKESTFDDFSKLLGEIGHYMNPDIPLSDERKKFLIKVTTATNSIRKYLGDSDKVKCICVGCGSEPLVAYFIASTTKFEVIAVDPLLSPHWVEAPKLPNLTCVRSDIDAYIPKETPMFETCAILWLSSRPNLDKFKSKCLNHKRIIIMSSPCNGFYHHWIPTPAPFIEYDKLNMLIWDSQLVVQ</sequence>
<evidence type="ECO:0000313" key="1">
    <source>
        <dbReference type="EMBL" id="AYV81466.1"/>
    </source>
</evidence>
<proteinExistence type="predicted"/>
<accession>A0A3G5A2L0</accession>
<reference evidence="1" key="1">
    <citation type="submission" date="2018-10" db="EMBL/GenBank/DDBJ databases">
        <title>Hidden diversity of soil giant viruses.</title>
        <authorList>
            <person name="Schulz F."/>
            <person name="Alteio L."/>
            <person name="Goudeau D."/>
            <person name="Ryan E.M."/>
            <person name="Malmstrom R.R."/>
            <person name="Blanchard J."/>
            <person name="Woyke T."/>
        </authorList>
    </citation>
    <scope>NUCLEOTIDE SEQUENCE</scope>
    <source>
        <strain evidence="1">HAV1</strain>
    </source>
</reference>
<protein>
    <submittedName>
        <fullName evidence="1">Uncharacterized protein</fullName>
    </submittedName>
</protein>